<evidence type="ECO:0000313" key="15">
    <source>
        <dbReference type="Proteomes" id="UP000240009"/>
    </source>
</evidence>
<dbReference type="PANTHER" id="PTHR21237:SF23">
    <property type="entry name" value="GRPE PROTEIN HOMOLOG, MITOCHONDRIAL"/>
    <property type="match status" value="1"/>
</dbReference>
<evidence type="ECO:0000256" key="9">
    <source>
        <dbReference type="ARBA" id="ARBA00076414"/>
    </source>
</evidence>
<evidence type="ECO:0000256" key="2">
    <source>
        <dbReference type="ARBA" id="ARBA00009054"/>
    </source>
</evidence>
<evidence type="ECO:0000256" key="13">
    <source>
        <dbReference type="SAM" id="MobiDB-lite"/>
    </source>
</evidence>
<evidence type="ECO:0000256" key="5">
    <source>
        <dbReference type="ARBA" id="ARBA00023016"/>
    </source>
</evidence>
<dbReference type="EMBL" id="PUIA01000057">
    <property type="protein sequence ID" value="PQO27497.1"/>
    <property type="molecule type" value="Genomic_DNA"/>
</dbReference>
<keyword evidence="5 10" id="KW-0346">Stress response</keyword>
<accession>A0A2S8F5S2</accession>
<comment type="caution">
    <text evidence="14">The sequence shown here is derived from an EMBL/GenBank/DDBJ whole genome shotgun (WGS) entry which is preliminary data.</text>
</comment>
<dbReference type="SUPFAM" id="SSF58014">
    <property type="entry name" value="Coiled-coil domain of nucleotide exchange factor GrpE"/>
    <property type="match status" value="1"/>
</dbReference>
<dbReference type="CDD" id="cd00446">
    <property type="entry name" value="GrpE"/>
    <property type="match status" value="1"/>
</dbReference>
<evidence type="ECO:0000256" key="10">
    <source>
        <dbReference type="HAMAP-Rule" id="MF_01151"/>
    </source>
</evidence>
<reference evidence="14 15" key="1">
    <citation type="submission" date="2018-02" db="EMBL/GenBank/DDBJ databases">
        <title>Comparative genomes isolates from brazilian mangrove.</title>
        <authorList>
            <person name="Araujo J.E."/>
            <person name="Taketani R.G."/>
            <person name="Silva M.C.P."/>
            <person name="Loureco M.V."/>
            <person name="Andreote F.D."/>
        </authorList>
    </citation>
    <scope>NUCLEOTIDE SEQUENCE [LARGE SCALE GENOMIC DNA]</scope>
    <source>
        <strain evidence="14 15">HEX-2 MGV</strain>
    </source>
</reference>
<dbReference type="HAMAP" id="MF_01151">
    <property type="entry name" value="GrpE"/>
    <property type="match status" value="1"/>
</dbReference>
<gene>
    <name evidence="10" type="primary">grpE</name>
    <name evidence="14" type="ORF">C5Y96_18355</name>
</gene>
<dbReference type="GO" id="GO:0042803">
    <property type="term" value="F:protein homodimerization activity"/>
    <property type="evidence" value="ECO:0007669"/>
    <property type="project" value="InterPro"/>
</dbReference>
<dbReference type="Gene3D" id="2.30.22.10">
    <property type="entry name" value="Head domain of nucleotide exchange factor GrpE"/>
    <property type="match status" value="1"/>
</dbReference>
<comment type="similarity">
    <text evidence="2 10 12">Belongs to the GrpE family.</text>
</comment>
<dbReference type="AlphaFoldDB" id="A0A2S8F5S2"/>
<evidence type="ECO:0000256" key="1">
    <source>
        <dbReference type="ARBA" id="ARBA00004496"/>
    </source>
</evidence>
<dbReference type="Gene3D" id="3.90.20.20">
    <property type="match status" value="1"/>
</dbReference>
<dbReference type="OrthoDB" id="9812586at2"/>
<dbReference type="RefSeq" id="WP_105356304.1">
    <property type="nucleotide sequence ID" value="NZ_PUIA01000057.1"/>
</dbReference>
<dbReference type="InterPro" id="IPR009012">
    <property type="entry name" value="GrpE_head"/>
</dbReference>
<feature type="region of interest" description="Disordered" evidence="13">
    <location>
        <begin position="1"/>
        <end position="39"/>
    </location>
</feature>
<name>A0A2S8F5S2_9BACT</name>
<dbReference type="GO" id="GO:0005737">
    <property type="term" value="C:cytoplasm"/>
    <property type="evidence" value="ECO:0007669"/>
    <property type="project" value="UniProtKB-SubCell"/>
</dbReference>
<dbReference type="GO" id="GO:0051087">
    <property type="term" value="F:protein-folding chaperone binding"/>
    <property type="evidence" value="ECO:0007669"/>
    <property type="project" value="InterPro"/>
</dbReference>
<dbReference type="NCBIfam" id="NF010738">
    <property type="entry name" value="PRK14140.1"/>
    <property type="match status" value="1"/>
</dbReference>
<dbReference type="Pfam" id="PF01025">
    <property type="entry name" value="GrpE"/>
    <property type="match status" value="1"/>
</dbReference>
<dbReference type="PANTHER" id="PTHR21237">
    <property type="entry name" value="GRPE PROTEIN"/>
    <property type="match status" value="1"/>
</dbReference>
<feature type="compositionally biased region" description="Polar residues" evidence="13">
    <location>
        <begin position="12"/>
        <end position="30"/>
    </location>
</feature>
<comment type="function">
    <text evidence="7 10 11">Participates actively in the response to hyperosmotic and heat shock by preventing the aggregation of stress-denatured proteins, in association with DnaK and GrpE. It is the nucleotide exchange factor for DnaK and may function as a thermosensor. Unfolded proteins bind initially to DnaJ; upon interaction with the DnaJ-bound protein, DnaK hydrolyzes its bound ATP, resulting in the formation of a stable complex. GrpE releases ADP from DnaK; ATP binding to DnaK triggers the release of the substrate protein, thus completing the reaction cycle. Several rounds of ATP-dependent interactions between DnaJ, DnaK and GrpE are required for fully efficient folding.</text>
</comment>
<evidence type="ECO:0000256" key="11">
    <source>
        <dbReference type="RuleBase" id="RU000639"/>
    </source>
</evidence>
<dbReference type="PROSITE" id="PS01071">
    <property type="entry name" value="GRPE"/>
    <property type="match status" value="1"/>
</dbReference>
<comment type="subunit">
    <text evidence="3 10">Homodimer.</text>
</comment>
<organism evidence="14 15">
    <name type="scientific">Blastopirellula marina</name>
    <dbReference type="NCBI Taxonomy" id="124"/>
    <lineage>
        <taxon>Bacteria</taxon>
        <taxon>Pseudomonadati</taxon>
        <taxon>Planctomycetota</taxon>
        <taxon>Planctomycetia</taxon>
        <taxon>Pirellulales</taxon>
        <taxon>Pirellulaceae</taxon>
        <taxon>Blastopirellula</taxon>
    </lineage>
</organism>
<dbReference type="InterPro" id="IPR000740">
    <property type="entry name" value="GrpE"/>
</dbReference>
<comment type="subcellular location">
    <subcellularLocation>
        <location evidence="1 10">Cytoplasm</location>
    </subcellularLocation>
</comment>
<protein>
    <recommendedName>
        <fullName evidence="8 10">Protein GrpE</fullName>
    </recommendedName>
    <alternativeName>
        <fullName evidence="9 10">HSP-70 cofactor</fullName>
    </alternativeName>
</protein>
<proteinExistence type="inferred from homology"/>
<dbReference type="GO" id="GO:0006457">
    <property type="term" value="P:protein folding"/>
    <property type="evidence" value="ECO:0007669"/>
    <property type="project" value="InterPro"/>
</dbReference>
<dbReference type="SUPFAM" id="SSF51064">
    <property type="entry name" value="Head domain of nucleotide exchange factor GrpE"/>
    <property type="match status" value="1"/>
</dbReference>
<dbReference type="FunFam" id="2.30.22.10:FF:000001">
    <property type="entry name" value="Protein GrpE"/>
    <property type="match status" value="1"/>
</dbReference>
<evidence type="ECO:0000256" key="7">
    <source>
        <dbReference type="ARBA" id="ARBA00053401"/>
    </source>
</evidence>
<evidence type="ECO:0000313" key="14">
    <source>
        <dbReference type="EMBL" id="PQO27497.1"/>
    </source>
</evidence>
<dbReference type="PRINTS" id="PR00773">
    <property type="entry name" value="GRPEPROTEIN"/>
</dbReference>
<evidence type="ECO:0000256" key="4">
    <source>
        <dbReference type="ARBA" id="ARBA00022490"/>
    </source>
</evidence>
<evidence type="ECO:0000256" key="12">
    <source>
        <dbReference type="RuleBase" id="RU004478"/>
    </source>
</evidence>
<keyword evidence="4 10" id="KW-0963">Cytoplasm</keyword>
<evidence type="ECO:0000256" key="3">
    <source>
        <dbReference type="ARBA" id="ARBA00011738"/>
    </source>
</evidence>
<evidence type="ECO:0000256" key="6">
    <source>
        <dbReference type="ARBA" id="ARBA00023186"/>
    </source>
</evidence>
<sequence>MSAEHPEKDPSQDPNTEAPQSQATDGNASTDEFFGSADDQVEKLKQDLVDAEKRVLLAQADLENYRKRVRRERDDELKFANAPLLTDLLPVVDNLQRALQSAEGSEQAGGIIDGIKLVEKQLLEAMKKRGCEPIEAEGQPFDPNFHEAIMQQPSADVEPNTVLMVAQQGYKLFDRCIRASQVIVSKSPD</sequence>
<dbReference type="InterPro" id="IPR013805">
    <property type="entry name" value="GrpE_CC"/>
</dbReference>
<feature type="compositionally biased region" description="Basic and acidic residues" evidence="13">
    <location>
        <begin position="1"/>
        <end position="11"/>
    </location>
</feature>
<keyword evidence="6 10" id="KW-0143">Chaperone</keyword>
<dbReference type="GO" id="GO:0051082">
    <property type="term" value="F:unfolded protein binding"/>
    <property type="evidence" value="ECO:0007669"/>
    <property type="project" value="TreeGrafter"/>
</dbReference>
<dbReference type="Proteomes" id="UP000240009">
    <property type="component" value="Unassembled WGS sequence"/>
</dbReference>
<evidence type="ECO:0000256" key="8">
    <source>
        <dbReference type="ARBA" id="ARBA00072274"/>
    </source>
</evidence>
<dbReference type="GO" id="GO:0000774">
    <property type="term" value="F:adenyl-nucleotide exchange factor activity"/>
    <property type="evidence" value="ECO:0007669"/>
    <property type="project" value="InterPro"/>
</dbReference>